<dbReference type="PANTHER" id="PTHR45947:SF3">
    <property type="entry name" value="SULFOQUINOVOSYL TRANSFERASE SQD2"/>
    <property type="match status" value="1"/>
</dbReference>
<dbReference type="GeneID" id="41841097"/>
<evidence type="ECO:0000259" key="5">
    <source>
        <dbReference type="Pfam" id="PF13439"/>
    </source>
</evidence>
<evidence type="ECO:0000256" key="2">
    <source>
        <dbReference type="ARBA" id="ARBA00022676"/>
    </source>
</evidence>
<keyword evidence="7" id="KW-1185">Reference proteome</keyword>
<dbReference type="InterPro" id="IPR028098">
    <property type="entry name" value="Glyco_trans_4-like_N"/>
</dbReference>
<dbReference type="InterPro" id="IPR050194">
    <property type="entry name" value="Glycosyltransferase_grp1"/>
</dbReference>
<evidence type="ECO:0000256" key="1">
    <source>
        <dbReference type="ARBA" id="ARBA00021292"/>
    </source>
</evidence>
<dbReference type="GO" id="GO:0016758">
    <property type="term" value="F:hexosyltransferase activity"/>
    <property type="evidence" value="ECO:0007669"/>
    <property type="project" value="TreeGrafter"/>
</dbReference>
<feature type="domain" description="Glycosyl transferase family 1" evidence="4">
    <location>
        <begin position="202"/>
        <end position="351"/>
    </location>
</feature>
<evidence type="ECO:0000259" key="4">
    <source>
        <dbReference type="Pfam" id="PF00534"/>
    </source>
</evidence>
<gene>
    <name evidence="6" type="ORF">HX89_08035</name>
</gene>
<evidence type="ECO:0000313" key="7">
    <source>
        <dbReference type="Proteomes" id="UP000027986"/>
    </source>
</evidence>
<dbReference type="KEGG" id="dni:HX89_08035"/>
<name>A0A075JF85_9MICO</name>
<dbReference type="PANTHER" id="PTHR45947">
    <property type="entry name" value="SULFOQUINOVOSYL TRANSFERASE SQD2"/>
    <property type="match status" value="1"/>
</dbReference>
<dbReference type="RefSeq" id="WP_038568411.1">
    <property type="nucleotide sequence ID" value="NZ_CP008889.1"/>
</dbReference>
<organism evidence="6 7">
    <name type="scientific">Dermacoccus nishinomiyaensis</name>
    <dbReference type="NCBI Taxonomy" id="1274"/>
    <lineage>
        <taxon>Bacteria</taxon>
        <taxon>Bacillati</taxon>
        <taxon>Actinomycetota</taxon>
        <taxon>Actinomycetes</taxon>
        <taxon>Micrococcales</taxon>
        <taxon>Dermacoccaceae</taxon>
        <taxon>Dermacoccus</taxon>
    </lineage>
</organism>
<feature type="domain" description="Glycosyltransferase subfamily 4-like N-terminal" evidence="5">
    <location>
        <begin position="26"/>
        <end position="183"/>
    </location>
</feature>
<dbReference type="SUPFAM" id="SSF53756">
    <property type="entry name" value="UDP-Glycosyltransferase/glycogen phosphorylase"/>
    <property type="match status" value="1"/>
</dbReference>
<keyword evidence="2" id="KW-0328">Glycosyltransferase</keyword>
<sequence>MHDERDAEPLRVLYLSWRDRENPEAGGSEVFVERTSEVMSELGADVTIHTARFPGAARRTMHGDVTVIRAGNRFTCYAAGLWHLVRHQRDYDVVIDVQNGVPFWSPLVARIPVVAVVHHVHRDQWASIFGPRLARFGWLLESRVAPWVYRRCRYITVSKASRSELASLGVDAQRIDLVYSGNDHPRDLDSYADVPRSAAPSLTVLGRLVPHKQVEIAVDTLAELREEFPGLHLNVVGSGYWQPNIERHARERGVEDAVHFHGFVDEATKHTLLASSWVVMMPSYKEGWGLTIVEAGLHGTPAVAFAQAGGPSESIQHGSTGALASTTAQMIDDVRVLLSRDDVREAYGRNAVTYARSFSWESAGRNVHHTLLDVLGRAERAPQPPDTPLHVRRLRELVAERDARRGAAELN</sequence>
<protein>
    <recommendedName>
        <fullName evidence="1">D-inositol 3-phosphate glycosyltransferase</fullName>
    </recommendedName>
</protein>
<dbReference type="Gene3D" id="3.40.50.2000">
    <property type="entry name" value="Glycogen Phosphorylase B"/>
    <property type="match status" value="2"/>
</dbReference>
<dbReference type="eggNOG" id="COG0438">
    <property type="taxonomic scope" value="Bacteria"/>
</dbReference>
<accession>A0A075JF85</accession>
<dbReference type="Proteomes" id="UP000027986">
    <property type="component" value="Chromosome"/>
</dbReference>
<dbReference type="EMBL" id="CP008889">
    <property type="protein sequence ID" value="AIF40901.1"/>
    <property type="molecule type" value="Genomic_DNA"/>
</dbReference>
<evidence type="ECO:0000256" key="3">
    <source>
        <dbReference type="ARBA" id="ARBA00022679"/>
    </source>
</evidence>
<dbReference type="CDD" id="cd03801">
    <property type="entry name" value="GT4_PimA-like"/>
    <property type="match status" value="1"/>
</dbReference>
<dbReference type="Pfam" id="PF13439">
    <property type="entry name" value="Glyco_transf_4"/>
    <property type="match status" value="1"/>
</dbReference>
<keyword evidence="3 6" id="KW-0808">Transferase</keyword>
<proteinExistence type="predicted"/>
<reference evidence="6 7" key="1">
    <citation type="submission" date="2014-07" db="EMBL/GenBank/DDBJ databases">
        <title>Genome Sequencing of Dermacoccus nishinomiyaensis.</title>
        <authorList>
            <person name="Hong K.W."/>
            <person name="Chan K.G."/>
        </authorList>
    </citation>
    <scope>NUCLEOTIDE SEQUENCE [LARGE SCALE GENOMIC DNA]</scope>
    <source>
        <strain evidence="6 7">M25</strain>
    </source>
</reference>
<dbReference type="HOGENOM" id="CLU_009583_29_0_11"/>
<dbReference type="AlphaFoldDB" id="A0A075JF85"/>
<dbReference type="GO" id="GO:1901137">
    <property type="term" value="P:carbohydrate derivative biosynthetic process"/>
    <property type="evidence" value="ECO:0007669"/>
    <property type="project" value="UniProtKB-ARBA"/>
</dbReference>
<dbReference type="OrthoDB" id="9806887at2"/>
<dbReference type="Pfam" id="PF00534">
    <property type="entry name" value="Glycos_transf_1"/>
    <property type="match status" value="1"/>
</dbReference>
<evidence type="ECO:0000313" key="6">
    <source>
        <dbReference type="EMBL" id="AIF40901.1"/>
    </source>
</evidence>
<dbReference type="InterPro" id="IPR001296">
    <property type="entry name" value="Glyco_trans_1"/>
</dbReference>